<dbReference type="AlphaFoldDB" id="W6QWR0"/>
<dbReference type="Proteomes" id="UP000032841">
    <property type="component" value="Chromosome"/>
</dbReference>
<name>W6QWR0_ECTO5</name>
<sequence length="69" mass="7702">MKKLLFALLLLLSGSAATLYFVPATQLASLRLIEQYRAGLRACELFGHARRRGREWVCDRCGGQMICSA</sequence>
<dbReference type="RefSeq" id="WP_003461135.1">
    <property type="nucleotide sequence ID" value="NZ_HG916826.1"/>
</dbReference>
<dbReference type="EMBL" id="HG916826">
    <property type="protein sequence ID" value="CDM40937.1"/>
    <property type="molecule type" value="Genomic_DNA"/>
</dbReference>
<gene>
    <name evidence="1" type="ORF">BN5_2368</name>
</gene>
<dbReference type="KEGG" id="ppse:BN5_2368"/>
<accession>W6QWR0</accession>
<proteinExistence type="predicted"/>
<protein>
    <submittedName>
        <fullName evidence="1">Putative membrane protein</fullName>
    </submittedName>
</protein>
<evidence type="ECO:0000313" key="1">
    <source>
        <dbReference type="EMBL" id="CDM40937.1"/>
    </source>
</evidence>
<reference evidence="1 2" key="1">
    <citation type="submission" date="2013-11" db="EMBL/GenBank/DDBJ databases">
        <title>Complete genome sequence of the cyanide-degrading bacterium Pseudomonas pseudoalcaligenes CECT 5344.</title>
        <authorList>
            <person name="Wibberg D."/>
            <person name="Puehler A."/>
            <person name="Schlueter A."/>
        </authorList>
    </citation>
    <scope>NUCLEOTIDE SEQUENCE [LARGE SCALE GENOMIC DNA]</scope>
    <source>
        <strain evidence="2">CECT 5344</strain>
    </source>
</reference>
<evidence type="ECO:0000313" key="2">
    <source>
        <dbReference type="Proteomes" id="UP000032841"/>
    </source>
</evidence>
<organism evidence="1 2">
    <name type="scientific">Ectopseudomonas oleovorans (strain CECT 5344)</name>
    <name type="common">Pseudomonas pseudoalcaligenes</name>
    <dbReference type="NCBI Taxonomy" id="1182590"/>
    <lineage>
        <taxon>Bacteria</taxon>
        <taxon>Pseudomonadati</taxon>
        <taxon>Pseudomonadota</taxon>
        <taxon>Gammaproteobacteria</taxon>
        <taxon>Pseudomonadales</taxon>
        <taxon>Pseudomonadaceae</taxon>
        <taxon>Ectopseudomonas</taxon>
    </lineage>
</organism>
<dbReference type="HOGENOM" id="CLU_2772795_0_0_6"/>